<evidence type="ECO:0000256" key="6">
    <source>
        <dbReference type="ARBA" id="ARBA00023125"/>
    </source>
</evidence>
<dbReference type="GO" id="GO:0007062">
    <property type="term" value="P:sister chromatid cohesion"/>
    <property type="evidence" value="ECO:0007669"/>
    <property type="project" value="InterPro"/>
</dbReference>
<keyword evidence="6 7" id="KW-0238">DNA-binding</keyword>
<dbReference type="GO" id="GO:0016887">
    <property type="term" value="F:ATP hydrolysis activity"/>
    <property type="evidence" value="ECO:0007669"/>
    <property type="project" value="InterPro"/>
</dbReference>
<accession>A0A0R1N7L7</accession>
<evidence type="ECO:0000256" key="7">
    <source>
        <dbReference type="HAMAP-Rule" id="MF_01894"/>
    </source>
</evidence>
<dbReference type="SUPFAM" id="SSF75553">
    <property type="entry name" value="Smc hinge domain"/>
    <property type="match status" value="1"/>
</dbReference>
<dbReference type="OrthoDB" id="9808768at2"/>
<dbReference type="Gene3D" id="1.10.287.1490">
    <property type="match status" value="1"/>
</dbReference>
<keyword evidence="3 7" id="KW-0547">Nucleotide-binding</keyword>
<keyword evidence="2 7" id="KW-0963">Cytoplasm</keyword>
<dbReference type="CDD" id="cd03278">
    <property type="entry name" value="ABC_SMC_barmotin"/>
    <property type="match status" value="1"/>
</dbReference>
<dbReference type="GO" id="GO:0005524">
    <property type="term" value="F:ATP binding"/>
    <property type="evidence" value="ECO:0007669"/>
    <property type="project" value="UniProtKB-UniRule"/>
</dbReference>
<dbReference type="Gene3D" id="1.20.1060.20">
    <property type="match status" value="1"/>
</dbReference>
<evidence type="ECO:0000256" key="3">
    <source>
        <dbReference type="ARBA" id="ARBA00022741"/>
    </source>
</evidence>
<dbReference type="InterPro" id="IPR011890">
    <property type="entry name" value="SMC_prok"/>
</dbReference>
<dbReference type="InterPro" id="IPR003395">
    <property type="entry name" value="RecF/RecN/SMC_N"/>
</dbReference>
<dbReference type="InterPro" id="IPR027417">
    <property type="entry name" value="P-loop_NTPase"/>
</dbReference>
<evidence type="ECO:0000313" key="9">
    <source>
        <dbReference type="EMBL" id="KRL12963.1"/>
    </source>
</evidence>
<dbReference type="SMART" id="SM00968">
    <property type="entry name" value="SMC_hinge"/>
    <property type="match status" value="1"/>
</dbReference>
<dbReference type="GO" id="GO:0005737">
    <property type="term" value="C:cytoplasm"/>
    <property type="evidence" value="ECO:0007669"/>
    <property type="project" value="UniProtKB-SubCell"/>
</dbReference>
<feature type="domain" description="SMC hinge" evidence="8">
    <location>
        <begin position="512"/>
        <end position="631"/>
    </location>
</feature>
<gene>
    <name evidence="7" type="primary">smc</name>
    <name evidence="9" type="ORF">FD09_GL002503</name>
</gene>
<dbReference type="AlphaFoldDB" id="A0A0R1N7L7"/>
<dbReference type="RefSeq" id="WP_057819854.1">
    <property type="nucleotide sequence ID" value="NZ_AZEC01000005.1"/>
</dbReference>
<dbReference type="Pfam" id="PF06470">
    <property type="entry name" value="SMC_hinge"/>
    <property type="match status" value="1"/>
</dbReference>
<feature type="coiled-coil region" evidence="7">
    <location>
        <begin position="882"/>
        <end position="909"/>
    </location>
</feature>
<comment type="subunit">
    <text evidence="7">Homodimer.</text>
</comment>
<dbReference type="NCBIfam" id="TIGR02168">
    <property type="entry name" value="SMC_prok_B"/>
    <property type="match status" value="1"/>
</dbReference>
<comment type="domain">
    <text evidence="7">Contains large globular domains required for ATP hydrolysis at each terminus and a third globular domain forming a flexible hinge near the middle of the molecule. These domains are separated by coiled-coil structures.</text>
</comment>
<evidence type="ECO:0000256" key="2">
    <source>
        <dbReference type="ARBA" id="ARBA00022490"/>
    </source>
</evidence>
<evidence type="ECO:0000259" key="8">
    <source>
        <dbReference type="SMART" id="SM00968"/>
    </source>
</evidence>
<dbReference type="SUPFAM" id="SSF52540">
    <property type="entry name" value="P-loop containing nucleoside triphosphate hydrolases"/>
    <property type="match status" value="1"/>
</dbReference>
<dbReference type="Proteomes" id="UP000051330">
    <property type="component" value="Unassembled WGS sequence"/>
</dbReference>
<protein>
    <recommendedName>
        <fullName evidence="7">Chromosome partition protein Smc</fullName>
    </recommendedName>
</protein>
<comment type="function">
    <text evidence="7">Required for chromosome condensation and partitioning.</text>
</comment>
<feature type="coiled-coil region" evidence="7">
    <location>
        <begin position="680"/>
        <end position="735"/>
    </location>
</feature>
<dbReference type="PIRSF" id="PIRSF005719">
    <property type="entry name" value="SMC"/>
    <property type="match status" value="1"/>
</dbReference>
<evidence type="ECO:0000256" key="4">
    <source>
        <dbReference type="ARBA" id="ARBA00022840"/>
    </source>
</evidence>
<name>A0A0R1N7L7_9LACO</name>
<feature type="coiled-coil region" evidence="7">
    <location>
        <begin position="764"/>
        <end position="826"/>
    </location>
</feature>
<dbReference type="GO" id="GO:0003677">
    <property type="term" value="F:DNA binding"/>
    <property type="evidence" value="ECO:0007669"/>
    <property type="project" value="UniProtKB-UniRule"/>
</dbReference>
<dbReference type="STRING" id="1423792.FD09_GL002503"/>
<comment type="subcellular location">
    <subcellularLocation>
        <location evidence="1 7">Cytoplasm</location>
    </subcellularLocation>
</comment>
<dbReference type="EMBL" id="AZEC01000005">
    <property type="protein sequence ID" value="KRL12963.1"/>
    <property type="molecule type" value="Genomic_DNA"/>
</dbReference>
<dbReference type="PATRIC" id="fig|1423792.3.peg.2551"/>
<keyword evidence="5 7" id="KW-0175">Coiled coil</keyword>
<dbReference type="GO" id="GO:0007059">
    <property type="term" value="P:chromosome segregation"/>
    <property type="evidence" value="ECO:0007669"/>
    <property type="project" value="UniProtKB-UniRule"/>
</dbReference>
<evidence type="ECO:0000313" key="10">
    <source>
        <dbReference type="Proteomes" id="UP000051330"/>
    </source>
</evidence>
<dbReference type="GO" id="GO:0006260">
    <property type="term" value="P:DNA replication"/>
    <property type="evidence" value="ECO:0007669"/>
    <property type="project" value="UniProtKB-UniRule"/>
</dbReference>
<sequence length="1178" mass="129125">MGLTRLQLKGFKSFADTTTIDFSPGITGIVGPNGSGKSNLSESMRWVMGEQSAKGLRGNQMADVIFAGSELRPAVNMAEVTMDFDNHDKALKSPLLKIVVKRCLYVDGTSEYAINGKACRLKDITDLFMDSGLGKGSFAIIGQGRVDEILNSKPETRRDLIEEVAGVYKYKLQKKQAENQLATTMDNLNRVFDITHEIKEQLAPLAEQASIARDYQNQKGAYDQLNKFVLAGEIDQLHRQQKTQADHLADLKTTQLKLETAIKAGQAVLGENQEAVATLDRRLTDAQNQLLTNSKQLEQKNGQLKLAQQQSEYAASTRAEKQAALASTKKELTALTKEVAIHQAALKEQQDTLADNRNAQKSLAAGDEAGRAALQNKLDALRNDTMDALQAQASLRNGITELKKQLARLQAEAPATGNSVTSSVSDQLAASDAALVTAKEAVHADESALATVEANLSAGQDRLNTRQKQWYAALEIYQQAKGRLSSLQELNEEYGGFYTGAKAVLQQKQRLSGIHGAVAELITVPQQYTTALEMAVGSSLQHIVVDDERSATAAINYLKDNHAGRATFLPLNVIRARQIPANIVAMIQGMSGFVGIASELVTSSPEYRNIVTNILGQLIVAQDLPTAVAIARASSHRYRIVTLAGDLINPGGSMSGGAGKHNQNGVLSRRNEEAKLNTQVQQMSAELDKRQSAIKQLQEKISAAEADRQRLQTTLAEHRQQLTAVQEENHRLHEQDALAAQQQALLTKQQQRRAQQQTELTTEQAAKEKELRTVTERVAQLQQTTKTVSDQINAAALSQSEKSSRLAKLKDAEVQLSQNQARLETQVASGQEQQAALTAQINQLTSFLTTQDQPTGEHIDVPAVQAEITTLTTAIDHFSTQIATWQQDKETASARVAKAQNQVDRDQELRHQTLAEQEDVAVNVDRFKNQIASRLAMLSDDYQMSFEAAKAEMPSDFDLAAAQKRVKLLKRGIDELGPVNLNAIADQERLQKRMDFLQQQQDDLLAAKKQLEDTMNEMDSAVADRFLTTFKAVNAAFAKIFPVMFGGGAARLSLTLPDDILHTGVDISAQPPGKKLQQLSLLSGGERALTAITLLFAILQVRPAPFCVLDEVEASLDDANIDRFAHFLQQYQKNTQFIVITHRRGTMVAADRLYGVTMQESGVSQMVSVSLKEFAQTK</sequence>
<dbReference type="InterPro" id="IPR024704">
    <property type="entry name" value="SMC"/>
</dbReference>
<dbReference type="PANTHER" id="PTHR43977">
    <property type="entry name" value="STRUCTURAL MAINTENANCE OF CHROMOSOMES PROTEIN 3"/>
    <property type="match status" value="1"/>
</dbReference>
<dbReference type="GO" id="GO:0005694">
    <property type="term" value="C:chromosome"/>
    <property type="evidence" value="ECO:0007669"/>
    <property type="project" value="InterPro"/>
</dbReference>
<dbReference type="Gene3D" id="3.40.50.300">
    <property type="entry name" value="P-loop containing nucleotide triphosphate hydrolases"/>
    <property type="match status" value="2"/>
</dbReference>
<comment type="similarity">
    <text evidence="7">Belongs to the SMC family.</text>
</comment>
<dbReference type="InterPro" id="IPR036277">
    <property type="entry name" value="SMC_hinge_sf"/>
</dbReference>
<proteinExistence type="inferred from homology"/>
<dbReference type="GO" id="GO:0030261">
    <property type="term" value="P:chromosome condensation"/>
    <property type="evidence" value="ECO:0007669"/>
    <property type="project" value="InterPro"/>
</dbReference>
<organism evidence="9 10">
    <name type="scientific">Schleiferilactobacillus perolens DSM 12744</name>
    <dbReference type="NCBI Taxonomy" id="1423792"/>
    <lineage>
        <taxon>Bacteria</taxon>
        <taxon>Bacillati</taxon>
        <taxon>Bacillota</taxon>
        <taxon>Bacilli</taxon>
        <taxon>Lactobacillales</taxon>
        <taxon>Lactobacillaceae</taxon>
        <taxon>Schleiferilactobacillus</taxon>
    </lineage>
</organism>
<reference evidence="9 10" key="1">
    <citation type="journal article" date="2015" name="Genome Announc.">
        <title>Expanding the biotechnology potential of lactobacilli through comparative genomics of 213 strains and associated genera.</title>
        <authorList>
            <person name="Sun Z."/>
            <person name="Harris H.M."/>
            <person name="McCann A."/>
            <person name="Guo C."/>
            <person name="Argimon S."/>
            <person name="Zhang W."/>
            <person name="Yang X."/>
            <person name="Jeffery I.B."/>
            <person name="Cooney J.C."/>
            <person name="Kagawa T.F."/>
            <person name="Liu W."/>
            <person name="Song Y."/>
            <person name="Salvetti E."/>
            <person name="Wrobel A."/>
            <person name="Rasinkangas P."/>
            <person name="Parkhill J."/>
            <person name="Rea M.C."/>
            <person name="O'Sullivan O."/>
            <person name="Ritari J."/>
            <person name="Douillard F.P."/>
            <person name="Paul Ross R."/>
            <person name="Yang R."/>
            <person name="Briner A.E."/>
            <person name="Felis G.E."/>
            <person name="de Vos W.M."/>
            <person name="Barrangou R."/>
            <person name="Klaenhammer T.R."/>
            <person name="Caufield P.W."/>
            <person name="Cui Y."/>
            <person name="Zhang H."/>
            <person name="O'Toole P.W."/>
        </authorList>
    </citation>
    <scope>NUCLEOTIDE SEQUENCE [LARGE SCALE GENOMIC DNA]</scope>
    <source>
        <strain evidence="9 10">DSM 12744</strain>
    </source>
</reference>
<comment type="caution">
    <text evidence="9">The sequence shown here is derived from an EMBL/GenBank/DDBJ whole genome shotgun (WGS) entry which is preliminary data.</text>
</comment>
<dbReference type="Pfam" id="PF02463">
    <property type="entry name" value="SMC_N"/>
    <property type="match status" value="1"/>
</dbReference>
<keyword evidence="4 7" id="KW-0067">ATP-binding</keyword>
<feature type="coiled-coil region" evidence="7">
    <location>
        <begin position="318"/>
        <end position="412"/>
    </location>
</feature>
<feature type="binding site" evidence="7">
    <location>
        <begin position="32"/>
        <end position="39"/>
    </location>
    <ligand>
        <name>ATP</name>
        <dbReference type="ChEBI" id="CHEBI:30616"/>
    </ligand>
</feature>
<dbReference type="Gene3D" id="3.30.70.1620">
    <property type="match status" value="1"/>
</dbReference>
<keyword evidence="10" id="KW-1185">Reference proteome</keyword>
<feature type="coiled-coil region" evidence="7">
    <location>
        <begin position="980"/>
        <end position="1024"/>
    </location>
</feature>
<evidence type="ECO:0000256" key="1">
    <source>
        <dbReference type="ARBA" id="ARBA00004496"/>
    </source>
</evidence>
<dbReference type="InterPro" id="IPR010935">
    <property type="entry name" value="SMC_hinge"/>
</dbReference>
<dbReference type="HAMAP" id="MF_01894">
    <property type="entry name" value="Smc_prok"/>
    <property type="match status" value="1"/>
</dbReference>
<evidence type="ECO:0000256" key="5">
    <source>
        <dbReference type="ARBA" id="ARBA00023054"/>
    </source>
</evidence>
<dbReference type="FunFam" id="3.40.50.300:FF:000901">
    <property type="entry name" value="Chromosome partition protein Smc"/>
    <property type="match status" value="1"/>
</dbReference>